<evidence type="ECO:0000256" key="1">
    <source>
        <dbReference type="SAM" id="MobiDB-lite"/>
    </source>
</evidence>
<dbReference type="OrthoDB" id="9771118at2"/>
<dbReference type="Pfam" id="PF06812">
    <property type="entry name" value="ImpA_N"/>
    <property type="match status" value="1"/>
</dbReference>
<dbReference type="EMBL" id="QYUK01000011">
    <property type="protein sequence ID" value="RJF88313.1"/>
    <property type="molecule type" value="Genomic_DNA"/>
</dbReference>
<organism evidence="3 4">
    <name type="scientific">Oleomonas cavernae</name>
    <dbReference type="NCBI Taxonomy" id="2320859"/>
    <lineage>
        <taxon>Bacteria</taxon>
        <taxon>Pseudomonadati</taxon>
        <taxon>Pseudomonadota</taxon>
        <taxon>Alphaproteobacteria</taxon>
        <taxon>Acetobacterales</taxon>
        <taxon>Acetobacteraceae</taxon>
        <taxon>Oleomonas</taxon>
    </lineage>
</organism>
<keyword evidence="4" id="KW-1185">Reference proteome</keyword>
<dbReference type="Proteomes" id="UP000284605">
    <property type="component" value="Unassembled WGS sequence"/>
</dbReference>
<protein>
    <submittedName>
        <fullName evidence="3">Type VI secretion system protein TssA</fullName>
    </submittedName>
</protein>
<dbReference type="PANTHER" id="PTHR37951">
    <property type="entry name" value="CYTOPLASMIC PROTEIN-RELATED"/>
    <property type="match status" value="1"/>
</dbReference>
<dbReference type="InterPro" id="IPR017740">
    <property type="entry name" value="TssA-like"/>
</dbReference>
<feature type="region of interest" description="Disordered" evidence="1">
    <location>
        <begin position="262"/>
        <end position="285"/>
    </location>
</feature>
<sequence>MEALPDLGAMLVPIEGEAPSGVDLRADESPTAPIRNLRDARKTATQAERRREGLDESEVETGLVPEWKIILDQVPNLIATKSKDLELAAWLSEALLRANGLPGLAHGFRLISGLVTSFWPATFPPAEDGDQYEMVRPIAQLNGESAEGTLFAPLRRLTITKASTGISYAVWQHENAFALAQKPAEIRDKRIAEGALTIETIEQSGNATPVAFFLDLIAGTTEALAAVAELDTILTEKAGSAAPSFSRLREFLQQLQETTRSLGRNVLPPPPAETGDAGTQAGGEAAVGAGGGGGFSLASGDALKNREAALGALQQIADFFRRTEPHSVLSYTLQDAVRRARLSLPELMAELLSDDSVRKQFFAHAGFKLPDPSGDGSSSY</sequence>
<evidence type="ECO:0000313" key="3">
    <source>
        <dbReference type="EMBL" id="RJF88313.1"/>
    </source>
</evidence>
<dbReference type="RefSeq" id="WP_119778949.1">
    <property type="nucleotide sequence ID" value="NZ_QYUK01000011.1"/>
</dbReference>
<feature type="region of interest" description="Disordered" evidence="1">
    <location>
        <begin position="19"/>
        <end position="57"/>
    </location>
</feature>
<feature type="compositionally biased region" description="Basic and acidic residues" evidence="1">
    <location>
        <begin position="36"/>
        <end position="54"/>
    </location>
</feature>
<feature type="domain" description="ImpA N-terminal" evidence="2">
    <location>
        <begin position="12"/>
        <end position="142"/>
    </location>
</feature>
<dbReference type="NCBIfam" id="TIGR03363">
    <property type="entry name" value="VI_chp_8"/>
    <property type="match status" value="1"/>
</dbReference>
<proteinExistence type="predicted"/>
<name>A0A418WE66_9PROT</name>
<dbReference type="AlphaFoldDB" id="A0A418WE66"/>
<comment type="caution">
    <text evidence="3">The sequence shown here is derived from an EMBL/GenBank/DDBJ whole genome shotgun (WGS) entry which is preliminary data.</text>
</comment>
<dbReference type="PANTHER" id="PTHR37951:SF1">
    <property type="entry name" value="TYPE VI SECRETION SYSTEM COMPONENT TSSA1"/>
    <property type="match status" value="1"/>
</dbReference>
<evidence type="ECO:0000313" key="4">
    <source>
        <dbReference type="Proteomes" id="UP000284605"/>
    </source>
</evidence>
<dbReference type="InterPro" id="IPR010657">
    <property type="entry name" value="ImpA_N"/>
</dbReference>
<evidence type="ECO:0000259" key="2">
    <source>
        <dbReference type="Pfam" id="PF06812"/>
    </source>
</evidence>
<accession>A0A418WE66</accession>
<gene>
    <name evidence="3" type="primary">tssA</name>
    <name evidence="3" type="ORF">D3874_15900</name>
</gene>
<reference evidence="3 4" key="1">
    <citation type="submission" date="2018-09" db="EMBL/GenBank/DDBJ databases">
        <authorList>
            <person name="Zhu H."/>
        </authorList>
    </citation>
    <scope>NUCLEOTIDE SEQUENCE [LARGE SCALE GENOMIC DNA]</scope>
    <source>
        <strain evidence="3 4">K1W22B-8</strain>
    </source>
</reference>